<gene>
    <name evidence="1" type="ORF">H6F44_01195</name>
</gene>
<dbReference type="RefSeq" id="WP_190349088.1">
    <property type="nucleotide sequence ID" value="NZ_JACJPY010000002.1"/>
</dbReference>
<accession>A0A926UQ25</accession>
<reference evidence="1" key="2">
    <citation type="submission" date="2020-08" db="EMBL/GenBank/DDBJ databases">
        <authorList>
            <person name="Chen M."/>
            <person name="Teng W."/>
            <person name="Zhao L."/>
            <person name="Hu C."/>
            <person name="Zhou Y."/>
            <person name="Han B."/>
            <person name="Song L."/>
            <person name="Shu W."/>
        </authorList>
    </citation>
    <scope>NUCLEOTIDE SEQUENCE</scope>
    <source>
        <strain evidence="1">FACHB-1277</strain>
    </source>
</reference>
<keyword evidence="2" id="KW-1185">Reference proteome</keyword>
<proteinExistence type="predicted"/>
<dbReference type="AlphaFoldDB" id="A0A926UQ25"/>
<protein>
    <submittedName>
        <fullName evidence="1">Uncharacterized protein</fullName>
    </submittedName>
</protein>
<comment type="caution">
    <text evidence="1">The sequence shown here is derived from an EMBL/GenBank/DDBJ whole genome shotgun (WGS) entry which is preliminary data.</text>
</comment>
<dbReference type="Proteomes" id="UP000631421">
    <property type="component" value="Unassembled WGS sequence"/>
</dbReference>
<reference evidence="1" key="1">
    <citation type="journal article" date="2015" name="ISME J.">
        <title>Draft Genome Sequence of Streptomyces incarnatus NRRL8089, which Produces the Nucleoside Antibiotic Sinefungin.</title>
        <authorList>
            <person name="Oshima K."/>
            <person name="Hattori M."/>
            <person name="Shimizu H."/>
            <person name="Fukuda K."/>
            <person name="Nemoto M."/>
            <person name="Inagaki K."/>
            <person name="Tamura T."/>
        </authorList>
    </citation>
    <scope>NUCLEOTIDE SEQUENCE</scope>
    <source>
        <strain evidence="1">FACHB-1277</strain>
    </source>
</reference>
<organism evidence="1 2">
    <name type="scientific">Pseudanabaena cinerea FACHB-1277</name>
    <dbReference type="NCBI Taxonomy" id="2949581"/>
    <lineage>
        <taxon>Bacteria</taxon>
        <taxon>Bacillati</taxon>
        <taxon>Cyanobacteriota</taxon>
        <taxon>Cyanophyceae</taxon>
        <taxon>Pseudanabaenales</taxon>
        <taxon>Pseudanabaenaceae</taxon>
        <taxon>Pseudanabaena</taxon>
        <taxon>Pseudanabaena cinerea</taxon>
    </lineage>
</organism>
<sequence>MFDLLISAAVTTNQVQIISQAKLTTVYLPVSTKQSNQSGCVAFTATNNTGRTVKDVNANLRDNKGVITKRFLVSSLGNGKSTTFLVCNSGFSSVEARQ</sequence>
<evidence type="ECO:0000313" key="1">
    <source>
        <dbReference type="EMBL" id="MBD2148748.1"/>
    </source>
</evidence>
<name>A0A926UQ25_9CYAN</name>
<dbReference type="EMBL" id="JACJPY010000002">
    <property type="protein sequence ID" value="MBD2148748.1"/>
    <property type="molecule type" value="Genomic_DNA"/>
</dbReference>
<evidence type="ECO:0000313" key="2">
    <source>
        <dbReference type="Proteomes" id="UP000631421"/>
    </source>
</evidence>